<dbReference type="InterPro" id="IPR024655">
    <property type="entry name" value="Asl1_glyco_hydro_catalytic"/>
</dbReference>
<dbReference type="Gene3D" id="3.20.20.80">
    <property type="entry name" value="Glycosidases"/>
    <property type="match status" value="1"/>
</dbReference>
<evidence type="ECO:0000313" key="4">
    <source>
        <dbReference type="Proteomes" id="UP000297540"/>
    </source>
</evidence>
<dbReference type="OrthoDB" id="9809583at2"/>
<feature type="chain" id="PRO_5021206262" description="Asl1-like glycosyl hydrolase catalytic domain-containing protein" evidence="1">
    <location>
        <begin position="21"/>
        <end position="519"/>
    </location>
</feature>
<evidence type="ECO:0000259" key="2">
    <source>
        <dbReference type="Pfam" id="PF11790"/>
    </source>
</evidence>
<proteinExistence type="predicted"/>
<keyword evidence="1" id="KW-0732">Signal</keyword>
<accession>A0A4Y8S2K0</accession>
<dbReference type="SUPFAM" id="SSF51445">
    <property type="entry name" value="(Trans)glycosidases"/>
    <property type="match status" value="1"/>
</dbReference>
<evidence type="ECO:0000313" key="3">
    <source>
        <dbReference type="EMBL" id="TFF33278.1"/>
    </source>
</evidence>
<dbReference type="RefSeq" id="WP_133236666.1">
    <property type="nucleotide sequence ID" value="NZ_SOZE01000050.1"/>
</dbReference>
<feature type="domain" description="Asl1-like glycosyl hydrolase catalytic" evidence="2">
    <location>
        <begin position="226"/>
        <end position="320"/>
    </location>
</feature>
<protein>
    <recommendedName>
        <fullName evidence="2">Asl1-like glycosyl hydrolase catalytic domain-containing protein</fullName>
    </recommendedName>
</protein>
<name>A0A4Y8S2K0_9SPHI</name>
<dbReference type="Proteomes" id="UP000297540">
    <property type="component" value="Unassembled WGS sequence"/>
</dbReference>
<keyword evidence="4" id="KW-1185">Reference proteome</keyword>
<dbReference type="Pfam" id="PF11790">
    <property type="entry name" value="Glyco_hydro_cc"/>
    <property type="match status" value="1"/>
</dbReference>
<dbReference type="AlphaFoldDB" id="A0A4Y8S2K0"/>
<dbReference type="InterPro" id="IPR017853">
    <property type="entry name" value="GH"/>
</dbReference>
<organism evidence="3 4">
    <name type="scientific">Mucilaginibacter psychrotolerans</name>
    <dbReference type="NCBI Taxonomy" id="1524096"/>
    <lineage>
        <taxon>Bacteria</taxon>
        <taxon>Pseudomonadati</taxon>
        <taxon>Bacteroidota</taxon>
        <taxon>Sphingobacteriia</taxon>
        <taxon>Sphingobacteriales</taxon>
        <taxon>Sphingobacteriaceae</taxon>
        <taxon>Mucilaginibacter</taxon>
    </lineage>
</organism>
<dbReference type="EMBL" id="SOZE01000050">
    <property type="protein sequence ID" value="TFF33278.1"/>
    <property type="molecule type" value="Genomic_DNA"/>
</dbReference>
<sequence length="519" mass="56885">MIKNSLKSLTALVCAASLLASCKKDSFIHEKTTTPPSSLASAKLETTSIQLSSTLSAPFILGVNGHPLGDVAYLDVPASDQVNMIKKMGMGIYRINILSTSDGTCTVPKVLQPLLDAAAANKITLLPMLTPRTLSYNDSEMDAYQKGKTLGGNFAAKYASVFKFYDMGNDIDLATLLAGKDGRVTEDYNLSKLRIAAAYLKGMSEGIHANDPDAQTMISAGWVHWGFIKFCETNGVKFDVLAYHWYSDMEAAIVRAKSLNITDITLTLNKLFPDKPIWITETNFRADNLSTLESDQNTFLTSFITKCKANPTVKAVLVYELFDEPYKNGAEKNYGIAKWVTPYLKWINKMVANTFEKLQVIGSNPEISKPSAAPGVIDLLANVVGYTTAKPITAKMTVGSTYYTDRVYQITSMPAYLNNASLIKTANDDKLSKLSTLVSFKLNRPATIYVAYDPRANRLPAWLQIFTKTAENLAVNDPKLATMNIYKKDYEAGSYSLGGNLSDSATGALCQYVLMVNEK</sequence>
<reference evidence="3 4" key="1">
    <citation type="journal article" date="2017" name="Int. J. Syst. Evol. Microbiol.">
        <title>Mucilaginibacterpsychrotolerans sp. nov., isolated from peatlands.</title>
        <authorList>
            <person name="Deng Y."/>
            <person name="Shen L."/>
            <person name="Xu B."/>
            <person name="Liu Y."/>
            <person name="Gu Z."/>
            <person name="Liu H."/>
            <person name="Zhou Y."/>
        </authorList>
    </citation>
    <scope>NUCLEOTIDE SEQUENCE [LARGE SCALE GENOMIC DNA]</scope>
    <source>
        <strain evidence="3 4">NH7-4</strain>
    </source>
</reference>
<evidence type="ECO:0000256" key="1">
    <source>
        <dbReference type="SAM" id="SignalP"/>
    </source>
</evidence>
<comment type="caution">
    <text evidence="3">The sequence shown here is derived from an EMBL/GenBank/DDBJ whole genome shotgun (WGS) entry which is preliminary data.</text>
</comment>
<feature type="signal peptide" evidence="1">
    <location>
        <begin position="1"/>
        <end position="20"/>
    </location>
</feature>
<gene>
    <name evidence="3" type="ORF">E2R66_26735</name>
</gene>
<dbReference type="PROSITE" id="PS51257">
    <property type="entry name" value="PROKAR_LIPOPROTEIN"/>
    <property type="match status" value="1"/>
</dbReference>